<feature type="transmembrane region" description="Helical" evidence="1">
    <location>
        <begin position="115"/>
        <end position="136"/>
    </location>
</feature>
<comment type="caution">
    <text evidence="2">The sequence shown here is derived from an EMBL/GenBank/DDBJ whole genome shotgun (WGS) entry which is preliminary data.</text>
</comment>
<evidence type="ECO:0000313" key="3">
    <source>
        <dbReference type="Proteomes" id="UP001230220"/>
    </source>
</evidence>
<evidence type="ECO:0000313" key="2">
    <source>
        <dbReference type="EMBL" id="MDQ0361158.1"/>
    </source>
</evidence>
<sequence length="145" mass="16755">MWNNEKLDEHDKASHEIIANIINVLAILLLIFPLVFFFVLVVNQEYKSSLYSVQFTMIDIINVFIFYITGVGIYYINKNHKHNIYTACVIVGVIALNCLMFNYTNLSSYHLFEISTIYVVVAIIGSLVLSIILFRIGNKMITQYF</sequence>
<protein>
    <submittedName>
        <fullName evidence="2">Heme/copper-type cytochrome/quinol oxidase subunit 4</fullName>
    </submittedName>
</protein>
<keyword evidence="1" id="KW-0812">Transmembrane</keyword>
<dbReference type="EMBL" id="JAUSUR010000003">
    <property type="protein sequence ID" value="MDQ0361158.1"/>
    <property type="molecule type" value="Genomic_DNA"/>
</dbReference>
<proteinExistence type="predicted"/>
<name>A0ABU0E2N8_9FIRM</name>
<dbReference type="Proteomes" id="UP001230220">
    <property type="component" value="Unassembled WGS sequence"/>
</dbReference>
<reference evidence="2 3" key="1">
    <citation type="submission" date="2023-07" db="EMBL/GenBank/DDBJ databases">
        <title>Genomic Encyclopedia of Type Strains, Phase IV (KMG-IV): sequencing the most valuable type-strain genomes for metagenomic binning, comparative biology and taxonomic classification.</title>
        <authorList>
            <person name="Goeker M."/>
        </authorList>
    </citation>
    <scope>NUCLEOTIDE SEQUENCE [LARGE SCALE GENOMIC DNA]</scope>
    <source>
        <strain evidence="2 3">DSM 16784</strain>
    </source>
</reference>
<gene>
    <name evidence="2" type="ORF">J2S15_001905</name>
</gene>
<keyword evidence="1" id="KW-0472">Membrane</keyword>
<evidence type="ECO:0000256" key="1">
    <source>
        <dbReference type="SAM" id="Phobius"/>
    </source>
</evidence>
<organism evidence="2 3">
    <name type="scientific">Breznakia pachnodae</name>
    <dbReference type="NCBI Taxonomy" id="265178"/>
    <lineage>
        <taxon>Bacteria</taxon>
        <taxon>Bacillati</taxon>
        <taxon>Bacillota</taxon>
        <taxon>Erysipelotrichia</taxon>
        <taxon>Erysipelotrichales</taxon>
        <taxon>Erysipelotrichaceae</taxon>
        <taxon>Breznakia</taxon>
    </lineage>
</organism>
<feature type="transmembrane region" description="Helical" evidence="1">
    <location>
        <begin position="21"/>
        <end position="42"/>
    </location>
</feature>
<keyword evidence="1" id="KW-1133">Transmembrane helix</keyword>
<feature type="transmembrane region" description="Helical" evidence="1">
    <location>
        <begin position="54"/>
        <end position="76"/>
    </location>
</feature>
<accession>A0ABU0E2N8</accession>
<keyword evidence="3" id="KW-1185">Reference proteome</keyword>
<feature type="transmembrane region" description="Helical" evidence="1">
    <location>
        <begin position="83"/>
        <end position="103"/>
    </location>
</feature>